<proteinExistence type="predicted"/>
<evidence type="ECO:0000313" key="1">
    <source>
        <dbReference type="EMBL" id="CAG9328382.1"/>
    </source>
</evidence>
<evidence type="ECO:0000313" key="2">
    <source>
        <dbReference type="Proteomes" id="UP001162131"/>
    </source>
</evidence>
<dbReference type="AlphaFoldDB" id="A0AAU9JQW9"/>
<name>A0AAU9JQW9_9CILI</name>
<comment type="caution">
    <text evidence="1">The sequence shown here is derived from an EMBL/GenBank/DDBJ whole genome shotgun (WGS) entry which is preliminary data.</text>
</comment>
<organism evidence="1 2">
    <name type="scientific">Blepharisma stoltei</name>
    <dbReference type="NCBI Taxonomy" id="1481888"/>
    <lineage>
        <taxon>Eukaryota</taxon>
        <taxon>Sar</taxon>
        <taxon>Alveolata</taxon>
        <taxon>Ciliophora</taxon>
        <taxon>Postciliodesmatophora</taxon>
        <taxon>Heterotrichea</taxon>
        <taxon>Heterotrichida</taxon>
        <taxon>Blepharismidae</taxon>
        <taxon>Blepharisma</taxon>
    </lineage>
</organism>
<keyword evidence="2" id="KW-1185">Reference proteome</keyword>
<gene>
    <name evidence="1" type="ORF">BSTOLATCC_MIC46388</name>
</gene>
<accession>A0AAU9JQW9</accession>
<sequence>MEKNIWAELKPMPWSDDSCHAVMYNGGIFISGYEKQNLLRYSIDTETLRVIPFQFGEKKRKILINLDRLYVIESFNGFIYESQIGDEFMWKKIGRSILGRFCRQVYWSYNKGAIYIKTSSKANYRFILNQNTMSQLL</sequence>
<reference evidence="1" key="1">
    <citation type="submission" date="2021-09" db="EMBL/GenBank/DDBJ databases">
        <authorList>
            <consortium name="AG Swart"/>
            <person name="Singh M."/>
            <person name="Singh A."/>
            <person name="Seah K."/>
            <person name="Emmerich C."/>
        </authorList>
    </citation>
    <scope>NUCLEOTIDE SEQUENCE</scope>
    <source>
        <strain evidence="1">ATCC30299</strain>
    </source>
</reference>
<dbReference type="EMBL" id="CAJZBQ010000046">
    <property type="protein sequence ID" value="CAG9328382.1"/>
    <property type="molecule type" value="Genomic_DNA"/>
</dbReference>
<protein>
    <submittedName>
        <fullName evidence="1">Uncharacterized protein</fullName>
    </submittedName>
</protein>
<dbReference type="Proteomes" id="UP001162131">
    <property type="component" value="Unassembled WGS sequence"/>
</dbReference>